<accession>A0A160MH54</accession>
<gene>
    <name evidence="1" type="ORF">A361_25550</name>
</gene>
<dbReference type="eggNOG" id="ENOG50307QI">
    <property type="taxonomic scope" value="Bacteria"/>
</dbReference>
<organism evidence="1 2">
    <name type="scientific">Cytobacillus oceanisediminis 2691</name>
    <dbReference type="NCBI Taxonomy" id="1196031"/>
    <lineage>
        <taxon>Bacteria</taxon>
        <taxon>Bacillati</taxon>
        <taxon>Bacillota</taxon>
        <taxon>Bacilli</taxon>
        <taxon>Bacillales</taxon>
        <taxon>Bacillaceae</taxon>
        <taxon>Cytobacillus</taxon>
    </lineage>
</organism>
<reference evidence="1 2" key="1">
    <citation type="submission" date="2016-04" db="EMBL/GenBank/DDBJ databases">
        <title>Complete genome sequence of Bacillus oceanisediminis strain 2691.</title>
        <authorList>
            <person name="Jeong H."/>
            <person name="Kim H.J."/>
            <person name="Lee D.-W."/>
        </authorList>
    </citation>
    <scope>NUCLEOTIDE SEQUENCE [LARGE SCALE GENOMIC DNA]</scope>
    <source>
        <strain evidence="1 2">2691</strain>
    </source>
</reference>
<protein>
    <submittedName>
        <fullName evidence="1">Uncharacterized protein</fullName>
    </submittedName>
</protein>
<dbReference type="RefSeq" id="WP_009332163.1">
    <property type="nucleotide sequence ID" value="NZ_CP015506.1"/>
</dbReference>
<dbReference type="KEGG" id="bon:A361_25550"/>
<evidence type="ECO:0000313" key="1">
    <source>
        <dbReference type="EMBL" id="AND42374.1"/>
    </source>
</evidence>
<dbReference type="AlphaFoldDB" id="A0A160MH54"/>
<dbReference type="EMBL" id="CP015506">
    <property type="protein sequence ID" value="AND42374.1"/>
    <property type="molecule type" value="Genomic_DNA"/>
</dbReference>
<name>A0A160MH54_9BACI</name>
<dbReference type="Proteomes" id="UP000077856">
    <property type="component" value="Chromosome"/>
</dbReference>
<sequence length="128" mass="14833">MDKGDKTGYLYFQTANKRLNTNHQPSFFDALQLIQLQSNKSYHRIPLRSHTSLTFNDKESFLHYKFNFLFGQVAINAGNKNPTYQLLSCFIIKEGSKVTFLTQKPNKPEYAIIKKQPSSLYAYQGLED</sequence>
<proteinExistence type="predicted"/>
<evidence type="ECO:0000313" key="2">
    <source>
        <dbReference type="Proteomes" id="UP000077856"/>
    </source>
</evidence>